<dbReference type="PANTHER" id="PTHR30537:SF72">
    <property type="entry name" value="LYSR FAMILY TRANSCRIPTIONAL REGULATOR"/>
    <property type="match status" value="1"/>
</dbReference>
<evidence type="ECO:0000313" key="6">
    <source>
        <dbReference type="EMBL" id="OQS32176.1"/>
    </source>
</evidence>
<evidence type="ECO:0000256" key="1">
    <source>
        <dbReference type="ARBA" id="ARBA00009437"/>
    </source>
</evidence>
<dbReference type="Gene3D" id="1.10.10.10">
    <property type="entry name" value="Winged helix-like DNA-binding domain superfamily/Winged helix DNA-binding domain"/>
    <property type="match status" value="1"/>
</dbReference>
<dbReference type="GO" id="GO:0003700">
    <property type="term" value="F:DNA-binding transcription factor activity"/>
    <property type="evidence" value="ECO:0007669"/>
    <property type="project" value="InterPro"/>
</dbReference>
<feature type="domain" description="HTH lysR-type" evidence="5">
    <location>
        <begin position="1"/>
        <end position="60"/>
    </location>
</feature>
<dbReference type="RefSeq" id="WP_052370867.1">
    <property type="nucleotide sequence ID" value="NZ_MUKV01000049.1"/>
</dbReference>
<dbReference type="PROSITE" id="PS50931">
    <property type="entry name" value="HTH_LYSR"/>
    <property type="match status" value="1"/>
</dbReference>
<dbReference type="SUPFAM" id="SSF46785">
    <property type="entry name" value="Winged helix' DNA-binding domain"/>
    <property type="match status" value="1"/>
</dbReference>
<dbReference type="FunFam" id="1.10.10.10:FF:000001">
    <property type="entry name" value="LysR family transcriptional regulator"/>
    <property type="match status" value="1"/>
</dbReference>
<sequence>MLSSIQDLALFVQVAELRSFVMAGKQMGVSASAVGKRISRMEARLQVTLFKRTTRSITLTAEGRHLLERALGLLQELDSIQHELGASLTQAKGKLRISLPPISDVFLDHFAQFNSLYPDIELELDYSDKLVDIIEDGFDFALRTGADGDHALKAVKAIKLGSFRRVMVASEAYLAQHGAPRDIGDLLRHKCLHYRSPNTGKVEAWHLGHDDAIQLPPSLVCNSIEARKHFALKGLGIAYLPDISIARELREGKLTLVLPQLANDDIPVSVLWSRNKRETARHKAFIDFFDGIKIDAALKPG</sequence>
<dbReference type="SUPFAM" id="SSF53850">
    <property type="entry name" value="Periplasmic binding protein-like II"/>
    <property type="match status" value="1"/>
</dbReference>
<dbReference type="PANTHER" id="PTHR30537">
    <property type="entry name" value="HTH-TYPE TRANSCRIPTIONAL REGULATOR"/>
    <property type="match status" value="1"/>
</dbReference>
<dbReference type="InterPro" id="IPR058163">
    <property type="entry name" value="LysR-type_TF_proteobact-type"/>
</dbReference>
<protein>
    <recommendedName>
        <fullName evidence="5">HTH lysR-type domain-containing protein</fullName>
    </recommendedName>
</protein>
<comment type="caution">
    <text evidence="6">The sequence shown here is derived from an EMBL/GenBank/DDBJ whole genome shotgun (WGS) entry which is preliminary data.</text>
</comment>
<dbReference type="CDD" id="cd08476">
    <property type="entry name" value="PBP2_CrgA_like_7"/>
    <property type="match status" value="1"/>
</dbReference>
<evidence type="ECO:0000256" key="3">
    <source>
        <dbReference type="ARBA" id="ARBA00023125"/>
    </source>
</evidence>
<dbReference type="GO" id="GO:0006351">
    <property type="term" value="P:DNA-templated transcription"/>
    <property type="evidence" value="ECO:0007669"/>
    <property type="project" value="TreeGrafter"/>
</dbReference>
<dbReference type="Pfam" id="PF03466">
    <property type="entry name" value="LysR_substrate"/>
    <property type="match status" value="1"/>
</dbReference>
<dbReference type="Gene3D" id="3.40.190.290">
    <property type="match status" value="1"/>
</dbReference>
<keyword evidence="3" id="KW-0238">DNA-binding</keyword>
<comment type="similarity">
    <text evidence="1">Belongs to the LysR transcriptional regulatory family.</text>
</comment>
<organism evidence="6 7">
    <name type="scientific">Chromobacterium haemolyticum</name>
    <dbReference type="NCBI Taxonomy" id="394935"/>
    <lineage>
        <taxon>Bacteria</taxon>
        <taxon>Pseudomonadati</taxon>
        <taxon>Pseudomonadota</taxon>
        <taxon>Betaproteobacteria</taxon>
        <taxon>Neisseriales</taxon>
        <taxon>Chromobacteriaceae</taxon>
        <taxon>Chromobacterium</taxon>
    </lineage>
</organism>
<keyword evidence="2" id="KW-0805">Transcription regulation</keyword>
<dbReference type="Proteomes" id="UP000192721">
    <property type="component" value="Unassembled WGS sequence"/>
</dbReference>
<dbReference type="Pfam" id="PF00126">
    <property type="entry name" value="HTH_1"/>
    <property type="match status" value="1"/>
</dbReference>
<evidence type="ECO:0000313" key="7">
    <source>
        <dbReference type="Proteomes" id="UP000192721"/>
    </source>
</evidence>
<reference evidence="6 7" key="1">
    <citation type="submission" date="2017-02" db="EMBL/GenBank/DDBJ databases">
        <title>Chromobacterium haemolyticum H5244.</title>
        <authorList>
            <person name="Gulvik C.A."/>
        </authorList>
    </citation>
    <scope>NUCLEOTIDE SEQUENCE [LARGE SCALE GENOMIC DNA]</scope>
    <source>
        <strain evidence="6 7">H5244</strain>
    </source>
</reference>
<dbReference type="InterPro" id="IPR036388">
    <property type="entry name" value="WH-like_DNA-bd_sf"/>
</dbReference>
<gene>
    <name evidence="6" type="ORF">B0T45_22115</name>
</gene>
<dbReference type="InterPro" id="IPR005119">
    <property type="entry name" value="LysR_subst-bd"/>
</dbReference>
<evidence type="ECO:0000256" key="2">
    <source>
        <dbReference type="ARBA" id="ARBA00023015"/>
    </source>
</evidence>
<name>A0A1W0CBT2_9NEIS</name>
<evidence type="ECO:0000256" key="4">
    <source>
        <dbReference type="ARBA" id="ARBA00023163"/>
    </source>
</evidence>
<dbReference type="AlphaFoldDB" id="A0A1W0CBT2"/>
<proteinExistence type="inferred from homology"/>
<keyword evidence="4" id="KW-0804">Transcription</keyword>
<evidence type="ECO:0000259" key="5">
    <source>
        <dbReference type="PROSITE" id="PS50931"/>
    </source>
</evidence>
<dbReference type="GO" id="GO:0043565">
    <property type="term" value="F:sequence-specific DNA binding"/>
    <property type="evidence" value="ECO:0007669"/>
    <property type="project" value="TreeGrafter"/>
</dbReference>
<accession>A0A1W0CBT2</accession>
<dbReference type="InterPro" id="IPR036390">
    <property type="entry name" value="WH_DNA-bd_sf"/>
</dbReference>
<dbReference type="EMBL" id="MUKV01000049">
    <property type="protein sequence ID" value="OQS32176.1"/>
    <property type="molecule type" value="Genomic_DNA"/>
</dbReference>
<dbReference type="InterPro" id="IPR000847">
    <property type="entry name" value="LysR_HTH_N"/>
</dbReference>